<accession>A0A090TU75</accession>
<dbReference type="EMBL" id="BBMT01000005">
    <property type="protein sequence ID" value="GAL34537.1"/>
    <property type="molecule type" value="Genomic_DNA"/>
</dbReference>
<proteinExistence type="predicted"/>
<sequence>MTWRELCEHIQSLGQCLVEQELAPGDVVCLVGRAEQSLVLRYLACLAQGVIPALLSDQSKSQFITKFDTLYRTNEPANVWGNCQWDELTAQRDELELYRIERSDDDFSKAGSQPTNAIEMTEPVVSIVFTSGSTGRPKAVAHRASNHLASAEGLLQRFPFTADDSWLLSYPCSMSLGWPLFGAG</sequence>
<dbReference type="InterPro" id="IPR020845">
    <property type="entry name" value="AMP-binding_CS"/>
</dbReference>
<dbReference type="Pfam" id="PF00501">
    <property type="entry name" value="AMP-binding"/>
    <property type="match status" value="1"/>
</dbReference>
<evidence type="ECO:0000259" key="2">
    <source>
        <dbReference type="Pfam" id="PF00501"/>
    </source>
</evidence>
<comment type="caution">
    <text evidence="3">The sequence shown here is derived from an EMBL/GenBank/DDBJ whole genome shotgun (WGS) entry which is preliminary data.</text>
</comment>
<keyword evidence="1 3" id="KW-0436">Ligase</keyword>
<dbReference type="Gene3D" id="3.40.50.12780">
    <property type="entry name" value="N-terminal domain of ligase-like"/>
    <property type="match status" value="1"/>
</dbReference>
<feature type="domain" description="AMP-dependent synthetase/ligase" evidence="2">
    <location>
        <begin position="1"/>
        <end position="178"/>
    </location>
</feature>
<evidence type="ECO:0000313" key="3">
    <source>
        <dbReference type="EMBL" id="GAL34537.1"/>
    </source>
</evidence>
<evidence type="ECO:0000313" key="4">
    <source>
        <dbReference type="Proteomes" id="UP000029224"/>
    </source>
</evidence>
<reference evidence="3 4" key="2">
    <citation type="submission" date="2014-09" db="EMBL/GenBank/DDBJ databases">
        <authorList>
            <consortium name="NBRP consortium"/>
            <person name="Sawabe T."/>
            <person name="Meirelles P."/>
            <person name="Nakanishi M."/>
            <person name="Sayaka M."/>
            <person name="Hattori M."/>
            <person name="Ohkuma M."/>
        </authorList>
    </citation>
    <scope>NUCLEOTIDE SEQUENCE [LARGE SCALE GENOMIC DNA]</scope>
    <source>
        <strain evidence="3 4">JCM 19240</strain>
    </source>
</reference>
<organism evidence="3 4">
    <name type="scientific">Vibrio maritimus</name>
    <dbReference type="NCBI Taxonomy" id="990268"/>
    <lineage>
        <taxon>Bacteria</taxon>
        <taxon>Pseudomonadati</taxon>
        <taxon>Pseudomonadota</taxon>
        <taxon>Gammaproteobacteria</taxon>
        <taxon>Vibrionales</taxon>
        <taxon>Vibrionaceae</taxon>
        <taxon>Vibrio</taxon>
    </lineage>
</organism>
<keyword evidence="4" id="KW-1185">Reference proteome</keyword>
<protein>
    <submittedName>
        <fullName evidence="3">O-succinylbenzoic acid-CoA ligase</fullName>
        <ecNumber evidence="3">6.2.1.26</ecNumber>
    </submittedName>
</protein>
<dbReference type="InterPro" id="IPR042099">
    <property type="entry name" value="ANL_N_sf"/>
</dbReference>
<dbReference type="PANTHER" id="PTHR43352">
    <property type="entry name" value="ACETYL-COA SYNTHETASE"/>
    <property type="match status" value="1"/>
</dbReference>
<dbReference type="SUPFAM" id="SSF56801">
    <property type="entry name" value="Acetyl-CoA synthetase-like"/>
    <property type="match status" value="1"/>
</dbReference>
<dbReference type="EC" id="6.2.1.26" evidence="3"/>
<gene>
    <name evidence="3" type="ORF">JCM19240_4087</name>
</gene>
<dbReference type="PROSITE" id="PS00455">
    <property type="entry name" value="AMP_BINDING"/>
    <property type="match status" value="1"/>
</dbReference>
<reference evidence="3 4" key="1">
    <citation type="submission" date="2014-09" db="EMBL/GenBank/DDBJ databases">
        <title>Vibrio maritimus JCM 19240. (C210) whole genome shotgun sequence.</title>
        <authorList>
            <person name="Sawabe T."/>
            <person name="Meirelles P."/>
            <person name="Nakanishi M."/>
            <person name="Sayaka M."/>
            <person name="Hattori M."/>
            <person name="Ohkuma M."/>
        </authorList>
    </citation>
    <scope>NUCLEOTIDE SEQUENCE [LARGE SCALE GENOMIC DNA]</scope>
    <source>
        <strain evidence="3 4">JCM 19240</strain>
    </source>
</reference>
<dbReference type="Proteomes" id="UP000029224">
    <property type="component" value="Unassembled WGS sequence"/>
</dbReference>
<name>A0A090TU75_9VIBR</name>
<dbReference type="GO" id="GO:0044550">
    <property type="term" value="P:secondary metabolite biosynthetic process"/>
    <property type="evidence" value="ECO:0007669"/>
    <property type="project" value="TreeGrafter"/>
</dbReference>
<evidence type="ECO:0000256" key="1">
    <source>
        <dbReference type="ARBA" id="ARBA00022598"/>
    </source>
</evidence>
<dbReference type="GO" id="GO:0008756">
    <property type="term" value="F:o-succinylbenzoate-CoA ligase activity"/>
    <property type="evidence" value="ECO:0007669"/>
    <property type="project" value="UniProtKB-EC"/>
</dbReference>
<dbReference type="AlphaFoldDB" id="A0A090TU75"/>
<dbReference type="PANTHER" id="PTHR43352:SF1">
    <property type="entry name" value="ANTHRANILATE--COA LIGASE"/>
    <property type="match status" value="1"/>
</dbReference>
<dbReference type="InterPro" id="IPR000873">
    <property type="entry name" value="AMP-dep_synth/lig_dom"/>
</dbReference>